<dbReference type="InterPro" id="IPR011333">
    <property type="entry name" value="SKP1/BTB/POZ_sf"/>
</dbReference>
<dbReference type="InterPro" id="IPR000210">
    <property type="entry name" value="BTB/POZ_dom"/>
</dbReference>
<evidence type="ECO:0000259" key="1">
    <source>
        <dbReference type="Pfam" id="PF00651"/>
    </source>
</evidence>
<sequence>MELAAMSIYSEEPNGYMECAPFARLQRLGKFSDVRIETKDGHEVAAHRVVLASR</sequence>
<accession>A0A5K3FU73</accession>
<feature type="domain" description="BTB" evidence="1">
    <location>
        <begin position="24"/>
        <end position="54"/>
    </location>
</feature>
<dbReference type="Gene3D" id="3.30.710.10">
    <property type="entry name" value="Potassium Channel Kv1.1, Chain A"/>
    <property type="match status" value="1"/>
</dbReference>
<dbReference type="Pfam" id="PF00651">
    <property type="entry name" value="BTB"/>
    <property type="match status" value="1"/>
</dbReference>
<protein>
    <submittedName>
        <fullName evidence="2">BACK domain-containing protein</fullName>
    </submittedName>
</protein>
<organism evidence="2">
    <name type="scientific">Mesocestoides corti</name>
    <name type="common">Flatworm</name>
    <dbReference type="NCBI Taxonomy" id="53468"/>
    <lineage>
        <taxon>Eukaryota</taxon>
        <taxon>Metazoa</taxon>
        <taxon>Spiralia</taxon>
        <taxon>Lophotrochozoa</taxon>
        <taxon>Platyhelminthes</taxon>
        <taxon>Cestoda</taxon>
        <taxon>Eucestoda</taxon>
        <taxon>Cyclophyllidea</taxon>
        <taxon>Mesocestoididae</taxon>
        <taxon>Mesocestoides</taxon>
    </lineage>
</organism>
<proteinExistence type="predicted"/>
<evidence type="ECO:0000313" key="2">
    <source>
        <dbReference type="WBParaSite" id="MCU_010622-RG"/>
    </source>
</evidence>
<name>A0A5K3FU73_MESCO</name>
<dbReference type="AlphaFoldDB" id="A0A5K3FU73"/>
<dbReference type="WBParaSite" id="MCU_010622-RG">
    <property type="protein sequence ID" value="MCU_010622-RG"/>
    <property type="gene ID" value="MCU_010622"/>
</dbReference>
<reference evidence="2" key="1">
    <citation type="submission" date="2019-11" db="UniProtKB">
        <authorList>
            <consortium name="WormBaseParasite"/>
        </authorList>
    </citation>
    <scope>IDENTIFICATION</scope>
</reference>